<proteinExistence type="predicted"/>
<protein>
    <recommendedName>
        <fullName evidence="3">Thiol-disulfide oxidoreductase</fullName>
    </recommendedName>
</protein>
<reference evidence="1 2" key="1">
    <citation type="journal article" date="2015" name="MBio">
        <title>Enzymatic Degradation of Phenazines Can Generate Energy and Protect Sensitive Organisms from Toxicity.</title>
        <authorList>
            <person name="Costa K.C."/>
            <person name="Bergkessel M."/>
            <person name="Saunders S."/>
            <person name="Korlach J."/>
            <person name="Newman D.K."/>
        </authorList>
    </citation>
    <scope>NUCLEOTIDE SEQUENCE [LARGE SCALE GENOMIC DNA]</scope>
    <source>
        <strain evidence="1 2">CT6</strain>
    </source>
</reference>
<dbReference type="RefSeq" id="WP_054603748.1">
    <property type="nucleotide sequence ID" value="NZ_CP011269.1"/>
</dbReference>
<evidence type="ECO:0000313" key="2">
    <source>
        <dbReference type="Proteomes" id="UP000057134"/>
    </source>
</evidence>
<accession>A0A0N9XL96</accession>
<dbReference type="PATRIC" id="fig|1766.6.peg.5808"/>
<dbReference type="GO" id="GO:0015035">
    <property type="term" value="F:protein-disulfide reductase activity"/>
    <property type="evidence" value="ECO:0007669"/>
    <property type="project" value="InterPro"/>
</dbReference>
<name>A0A0N9XL96_MYCFO</name>
<dbReference type="KEGG" id="mft:XA26_58420"/>
<dbReference type="InterPro" id="IPR007263">
    <property type="entry name" value="DCC1-like"/>
</dbReference>
<evidence type="ECO:0008006" key="3">
    <source>
        <dbReference type="Google" id="ProtNLM"/>
    </source>
</evidence>
<gene>
    <name evidence="1" type="ORF">XA26_58420</name>
</gene>
<dbReference type="EMBL" id="CP011269">
    <property type="protein sequence ID" value="ALI29627.1"/>
    <property type="molecule type" value="Genomic_DNA"/>
</dbReference>
<organism evidence="1 2">
    <name type="scientific">Mycolicibacterium fortuitum</name>
    <name type="common">Mycobacterium fortuitum</name>
    <dbReference type="NCBI Taxonomy" id="1766"/>
    <lineage>
        <taxon>Bacteria</taxon>
        <taxon>Bacillati</taxon>
        <taxon>Actinomycetota</taxon>
        <taxon>Actinomycetes</taxon>
        <taxon>Mycobacteriales</taxon>
        <taxon>Mycobacteriaceae</taxon>
        <taxon>Mycolicibacterium</taxon>
    </lineage>
</organism>
<evidence type="ECO:0000313" key="1">
    <source>
        <dbReference type="EMBL" id="ALI29627.1"/>
    </source>
</evidence>
<dbReference type="Proteomes" id="UP000057134">
    <property type="component" value="Chromosome"/>
</dbReference>
<dbReference type="AlphaFoldDB" id="A0A0N9XL96"/>
<dbReference type="Pfam" id="PF04134">
    <property type="entry name" value="DCC1-like"/>
    <property type="match status" value="1"/>
</dbReference>
<sequence length="125" mass="13648">MSGVLYFDGNCGMCTRSVNALTKRQRTGDLRIAPFQAAGTADRLGVPADQMLEAAWWQESSGEVYRGAEAINAAVSAGFGTRIPLSVYRVPGVRQLQNAVYRWVATHRYRFPGATPHCQARPGDC</sequence>
<dbReference type="STRING" id="1766.XA26_58420"/>
<keyword evidence="2" id="KW-1185">Reference proteome</keyword>